<gene>
    <name evidence="2" type="ordered locus">PMN2A_0628</name>
</gene>
<proteinExistence type="predicted"/>
<evidence type="ECO:0000313" key="3">
    <source>
        <dbReference type="Proteomes" id="UP000002535"/>
    </source>
</evidence>
<keyword evidence="1" id="KW-0472">Membrane</keyword>
<protein>
    <submittedName>
        <fullName evidence="2">Uncharacterized protein</fullName>
    </submittedName>
</protein>
<organism evidence="2 3">
    <name type="scientific">Prochlorococcus marinus (strain NATL2A)</name>
    <dbReference type="NCBI Taxonomy" id="59920"/>
    <lineage>
        <taxon>Bacteria</taxon>
        <taxon>Bacillati</taxon>
        <taxon>Cyanobacteriota</taxon>
        <taxon>Cyanophyceae</taxon>
        <taxon>Synechococcales</taxon>
        <taxon>Prochlorococcaceae</taxon>
        <taxon>Prochlorococcus</taxon>
    </lineage>
</organism>
<evidence type="ECO:0000256" key="1">
    <source>
        <dbReference type="SAM" id="Phobius"/>
    </source>
</evidence>
<evidence type="ECO:0000313" key="2">
    <source>
        <dbReference type="EMBL" id="AAZ58119.1"/>
    </source>
</evidence>
<feature type="transmembrane region" description="Helical" evidence="1">
    <location>
        <begin position="12"/>
        <end position="29"/>
    </location>
</feature>
<accession>Q46K59</accession>
<dbReference type="KEGG" id="pmn:PMN2A_0628"/>
<dbReference type="AlphaFoldDB" id="Q46K59"/>
<dbReference type="HOGENOM" id="CLU_2438378_0_0_3"/>
<dbReference type="Proteomes" id="UP000002535">
    <property type="component" value="Chromosome"/>
</dbReference>
<keyword evidence="3" id="KW-1185">Reference proteome</keyword>
<keyword evidence="1" id="KW-0812">Transmembrane</keyword>
<feature type="transmembrane region" description="Helical" evidence="1">
    <location>
        <begin position="65"/>
        <end position="84"/>
    </location>
</feature>
<sequence>MMIIRKLGQYGGYLLSGILIAWLINPIAALGFLEIFFKMTLLISIPISGAYFLDKIILLKYQKVWNIILPPWIILSIYFSFRLVKLLESLIN</sequence>
<feature type="transmembrane region" description="Helical" evidence="1">
    <location>
        <begin position="35"/>
        <end position="53"/>
    </location>
</feature>
<name>Q46K59_PROMT</name>
<reference evidence="2 3" key="1">
    <citation type="journal article" date="2007" name="PLoS Genet.">
        <title>Patterns and implications of gene gain and loss in the evolution of Prochlorococcus.</title>
        <authorList>
            <person name="Kettler G.C."/>
            <person name="Martiny A.C."/>
            <person name="Huang K."/>
            <person name="Zucker J."/>
            <person name="Coleman M.L."/>
            <person name="Rodrigue S."/>
            <person name="Chen F."/>
            <person name="Lapidus A."/>
            <person name="Ferriera S."/>
            <person name="Johnson J."/>
            <person name="Steglich C."/>
            <person name="Church G.M."/>
            <person name="Richardson P."/>
            <person name="Chisholm S.W."/>
        </authorList>
    </citation>
    <scope>NUCLEOTIDE SEQUENCE [LARGE SCALE GENOMIC DNA]</scope>
    <source>
        <strain evidence="2 3">NATL2A</strain>
    </source>
</reference>
<keyword evidence="1" id="KW-1133">Transmembrane helix</keyword>
<dbReference type="EMBL" id="CP000095">
    <property type="protein sequence ID" value="AAZ58119.1"/>
    <property type="molecule type" value="Genomic_DNA"/>
</dbReference>
<dbReference type="STRING" id="59920.PMN2A_0628"/>